<evidence type="ECO:0000313" key="1">
    <source>
        <dbReference type="EMBL" id="KIM41885.1"/>
    </source>
</evidence>
<reference evidence="1 2" key="1">
    <citation type="submission" date="2014-04" db="EMBL/GenBank/DDBJ databases">
        <authorList>
            <consortium name="DOE Joint Genome Institute"/>
            <person name="Kuo A."/>
            <person name="Gay G."/>
            <person name="Dore J."/>
            <person name="Kohler A."/>
            <person name="Nagy L.G."/>
            <person name="Floudas D."/>
            <person name="Copeland A."/>
            <person name="Barry K.W."/>
            <person name="Cichocki N."/>
            <person name="Veneault-Fourrey C."/>
            <person name="LaButti K."/>
            <person name="Lindquist E.A."/>
            <person name="Lipzen A."/>
            <person name="Lundell T."/>
            <person name="Morin E."/>
            <person name="Murat C."/>
            <person name="Sun H."/>
            <person name="Tunlid A."/>
            <person name="Henrissat B."/>
            <person name="Grigoriev I.V."/>
            <person name="Hibbett D.S."/>
            <person name="Martin F."/>
            <person name="Nordberg H.P."/>
            <person name="Cantor M.N."/>
            <person name="Hua S.X."/>
        </authorList>
    </citation>
    <scope>NUCLEOTIDE SEQUENCE [LARGE SCALE GENOMIC DNA]</scope>
    <source>
        <strain evidence="2">h7</strain>
    </source>
</reference>
<dbReference type="SUPFAM" id="SSF63724">
    <property type="entry name" value="Cytolysin/lectin"/>
    <property type="match status" value="1"/>
</dbReference>
<dbReference type="InterPro" id="IPR009960">
    <property type="entry name" value="Fruit_body_lectin_fun"/>
</dbReference>
<reference evidence="2" key="2">
    <citation type="submission" date="2015-01" db="EMBL/GenBank/DDBJ databases">
        <title>Evolutionary Origins and Diversification of the Mycorrhizal Mutualists.</title>
        <authorList>
            <consortium name="DOE Joint Genome Institute"/>
            <consortium name="Mycorrhizal Genomics Consortium"/>
            <person name="Kohler A."/>
            <person name="Kuo A."/>
            <person name="Nagy L.G."/>
            <person name="Floudas D."/>
            <person name="Copeland A."/>
            <person name="Barry K.W."/>
            <person name="Cichocki N."/>
            <person name="Veneault-Fourrey C."/>
            <person name="LaButti K."/>
            <person name="Lindquist E.A."/>
            <person name="Lipzen A."/>
            <person name="Lundell T."/>
            <person name="Morin E."/>
            <person name="Murat C."/>
            <person name="Riley R."/>
            <person name="Ohm R."/>
            <person name="Sun H."/>
            <person name="Tunlid A."/>
            <person name="Henrissat B."/>
            <person name="Grigoriev I.V."/>
            <person name="Hibbett D.S."/>
            <person name="Martin F."/>
        </authorList>
    </citation>
    <scope>NUCLEOTIDE SEQUENCE [LARGE SCALE GENOMIC DNA]</scope>
    <source>
        <strain evidence="2">h7</strain>
    </source>
</reference>
<dbReference type="Pfam" id="PF07367">
    <property type="entry name" value="FB_lectin"/>
    <property type="match status" value="1"/>
</dbReference>
<dbReference type="EMBL" id="KN831779">
    <property type="protein sequence ID" value="KIM41885.1"/>
    <property type="molecule type" value="Genomic_DNA"/>
</dbReference>
<gene>
    <name evidence="1" type="ORF">M413DRAFT_410279</name>
</gene>
<proteinExistence type="predicted"/>
<dbReference type="AlphaFoldDB" id="A0A0C3BZ69"/>
<accession>A0A0C3BZ69</accession>
<sequence length="143" mass="16259">MSFRIAVTTTQSPQSVFFRVEQQAVWHFHTASWTTAPNGERILTMNQSGTSGILRFVNNNGERFAVIVGIDNRQRWCDIIPNDTPTQTGQSVLSLYYNGGRNANIRESRFSQRIAYLRGRRRISIHFTVLQGNNLRATITVGQ</sequence>
<dbReference type="STRING" id="686832.A0A0C3BZ69"/>
<organism evidence="1 2">
    <name type="scientific">Hebeloma cylindrosporum</name>
    <dbReference type="NCBI Taxonomy" id="76867"/>
    <lineage>
        <taxon>Eukaryota</taxon>
        <taxon>Fungi</taxon>
        <taxon>Dikarya</taxon>
        <taxon>Basidiomycota</taxon>
        <taxon>Agaricomycotina</taxon>
        <taxon>Agaricomycetes</taxon>
        <taxon>Agaricomycetidae</taxon>
        <taxon>Agaricales</taxon>
        <taxon>Agaricineae</taxon>
        <taxon>Hymenogastraceae</taxon>
        <taxon>Hebeloma</taxon>
    </lineage>
</organism>
<dbReference type="InterPro" id="IPR015926">
    <property type="entry name" value="Cytolysin/lectin"/>
</dbReference>
<dbReference type="HOGENOM" id="CLU_122482_0_0_1"/>
<evidence type="ECO:0000313" key="2">
    <source>
        <dbReference type="Proteomes" id="UP000053424"/>
    </source>
</evidence>
<protein>
    <submittedName>
        <fullName evidence="1">Uncharacterized protein</fullName>
    </submittedName>
</protein>
<dbReference type="Proteomes" id="UP000053424">
    <property type="component" value="Unassembled WGS sequence"/>
</dbReference>
<dbReference type="Gene3D" id="2.60.270.20">
    <property type="entry name" value="Cytolysin/lectin"/>
    <property type="match status" value="1"/>
</dbReference>
<dbReference type="OrthoDB" id="4791458at2759"/>
<name>A0A0C3BZ69_HEBCY</name>
<keyword evidence="2" id="KW-1185">Reference proteome</keyword>